<protein>
    <recommendedName>
        <fullName evidence="2">Short-chain dehydrogenase</fullName>
    </recommendedName>
</protein>
<evidence type="ECO:0008006" key="2">
    <source>
        <dbReference type="Google" id="ProtNLM"/>
    </source>
</evidence>
<reference evidence="1" key="1">
    <citation type="submission" date="2012-03" db="EMBL/GenBank/DDBJ databases">
        <title>Functional metagenomics reveals considerable lignocellulase gene clusters in the gut microbiome of a wood-feeding higher termite.</title>
        <authorList>
            <person name="Liu N."/>
        </authorList>
    </citation>
    <scope>NUCLEOTIDE SEQUENCE</scope>
</reference>
<dbReference type="Gene3D" id="3.40.50.720">
    <property type="entry name" value="NAD(P)-binding Rossmann-like Domain"/>
    <property type="match status" value="1"/>
</dbReference>
<proteinExistence type="predicted"/>
<sequence>MKPVLITALKKDFDKKLAAAFVRENHKVYALGEQQINGVTMLPSDLKEAVTFLRNNNEHIDIYIDVSDERDFKDNFNVLSGINDKIMRELYELNVIRPMAMLEAFLPLIEIGEMKRLCFLTSAEASINETRATEGYGYNMAKAGLHNFLQITRNVLAPKNYTIRAYDPMRWEDLRSEFTAEMSAEAAYNYFTRGRGVERGDPLRDDEENLVFRDAYGRQHAW</sequence>
<organism evidence="1">
    <name type="scientific">uncultured bacterium contig00010</name>
    <dbReference type="NCBI Taxonomy" id="1181502"/>
    <lineage>
        <taxon>Bacteria</taxon>
        <taxon>environmental samples</taxon>
    </lineage>
</organism>
<accession>A0A806JXW7</accession>
<dbReference type="EMBL" id="JQ844165">
    <property type="protein sequence ID" value="AGS51595.1"/>
    <property type="molecule type" value="Genomic_DNA"/>
</dbReference>
<evidence type="ECO:0000313" key="1">
    <source>
        <dbReference type="EMBL" id="AGS51595.1"/>
    </source>
</evidence>
<name>A0A806JXW7_9BACT</name>
<dbReference type="SUPFAM" id="SSF51735">
    <property type="entry name" value="NAD(P)-binding Rossmann-fold domains"/>
    <property type="match status" value="1"/>
</dbReference>
<dbReference type="InterPro" id="IPR036291">
    <property type="entry name" value="NAD(P)-bd_dom_sf"/>
</dbReference>
<dbReference type="AlphaFoldDB" id="A0A806JXW7"/>